<evidence type="ECO:0000256" key="3">
    <source>
        <dbReference type="ARBA" id="ARBA00018111"/>
    </source>
</evidence>
<proteinExistence type="inferred from homology"/>
<feature type="domain" description="RecX third three-helical" evidence="7">
    <location>
        <begin position="183"/>
        <end position="222"/>
    </location>
</feature>
<dbReference type="InterPro" id="IPR053924">
    <property type="entry name" value="RecX_HTH_2nd"/>
</dbReference>
<dbReference type="InterPro" id="IPR003783">
    <property type="entry name" value="Regulatory_RecX"/>
</dbReference>
<evidence type="ECO:0000256" key="4">
    <source>
        <dbReference type="ARBA" id="ARBA00022490"/>
    </source>
</evidence>
<evidence type="ECO:0000259" key="6">
    <source>
        <dbReference type="Pfam" id="PF02631"/>
    </source>
</evidence>
<dbReference type="HOGENOM" id="CLU_066607_3_2_6"/>
<evidence type="ECO:0000256" key="1">
    <source>
        <dbReference type="ARBA" id="ARBA00004496"/>
    </source>
</evidence>
<evidence type="ECO:0000256" key="2">
    <source>
        <dbReference type="ARBA" id="ARBA00009695"/>
    </source>
</evidence>
<sequence length="229" mass="26744">MPDEKILNEKIVDLKKLLEDVAQNSESTLFEPQKKDGDAAKINTLINRAMRLLSQRDHGETELRRKLLIPPMPFVKPQNKKNSWSSRKKAEQNAFAEEEVVRAKPQPRPVPEEIAEEHVQAVIDYCYQHHWLDDAKFASRYISGRSNKGYGAQRIRSELLQKGVDKEIITVALENTEVDWCVLARDLAVRKFGENLPTDWKEKSKVLRYLLYRGFFQEEIQSIYRDFDD</sequence>
<dbReference type="InterPro" id="IPR036388">
    <property type="entry name" value="WH-like_DNA-bd_sf"/>
</dbReference>
<dbReference type="PANTHER" id="PTHR33602">
    <property type="entry name" value="REGULATORY PROTEIN RECX FAMILY PROTEIN"/>
    <property type="match status" value="1"/>
</dbReference>
<reference evidence="9" key="1">
    <citation type="submission" date="2011-01" db="EMBL/GenBank/DDBJ databases">
        <title>Complete sequence of chromosome of Rahnella sp. Y9602.</title>
        <authorList>
            <consortium name="US DOE Joint Genome Institute"/>
            <person name="Lucas S."/>
            <person name="Copeland A."/>
            <person name="Lapidus A."/>
            <person name="Cheng J.-F."/>
            <person name="Goodwin L."/>
            <person name="Pitluck S."/>
            <person name="Lu M."/>
            <person name="Detter J.C."/>
            <person name="Han C."/>
            <person name="Tapia R."/>
            <person name="Land M."/>
            <person name="Hauser L."/>
            <person name="Kyrpides N."/>
            <person name="Ivanova N."/>
            <person name="Ovchinnikova G."/>
            <person name="Pagani I."/>
            <person name="Sobecky P.A."/>
            <person name="Martinez R.J."/>
            <person name="Woyke T."/>
        </authorList>
    </citation>
    <scope>NUCLEOTIDE SEQUENCE [LARGE SCALE GENOMIC DNA]</scope>
    <source>
        <strain evidence="9">Y9602</strain>
    </source>
</reference>
<dbReference type="EMBL" id="CP002505">
    <property type="protein sequence ID" value="ADW72320.1"/>
    <property type="molecule type" value="Genomic_DNA"/>
</dbReference>
<dbReference type="Pfam" id="PF02631">
    <property type="entry name" value="RecX_HTH2"/>
    <property type="match status" value="1"/>
</dbReference>
<evidence type="ECO:0000313" key="8">
    <source>
        <dbReference type="EMBL" id="ADW72320.1"/>
    </source>
</evidence>
<feature type="domain" description="RecX second three-helical" evidence="6">
    <location>
        <begin position="133"/>
        <end position="173"/>
    </location>
</feature>
<dbReference type="Pfam" id="PF21981">
    <property type="entry name" value="RecX_HTH3"/>
    <property type="match status" value="1"/>
</dbReference>
<evidence type="ECO:0000313" key="9">
    <source>
        <dbReference type="Proteomes" id="UP000007257"/>
    </source>
</evidence>
<protein>
    <recommendedName>
        <fullName evidence="3 5">Regulatory protein RecX</fullName>
    </recommendedName>
</protein>
<dbReference type="NCBIfam" id="NF001053">
    <property type="entry name" value="PRK00117.1-3"/>
    <property type="match status" value="1"/>
</dbReference>
<evidence type="ECO:0000256" key="5">
    <source>
        <dbReference type="HAMAP-Rule" id="MF_01114"/>
    </source>
</evidence>
<dbReference type="InterPro" id="IPR053925">
    <property type="entry name" value="RecX_HTH_3rd"/>
</dbReference>
<evidence type="ECO:0000259" key="7">
    <source>
        <dbReference type="Pfam" id="PF21981"/>
    </source>
</evidence>
<dbReference type="PANTHER" id="PTHR33602:SF1">
    <property type="entry name" value="REGULATORY PROTEIN RECX FAMILY PROTEIN"/>
    <property type="match status" value="1"/>
</dbReference>
<dbReference type="AlphaFoldDB" id="A0A0H3F8L3"/>
<comment type="subcellular location">
    <subcellularLocation>
        <location evidence="1 5">Cytoplasm</location>
    </subcellularLocation>
</comment>
<comment type="function">
    <text evidence="5">Modulates RecA activity.</text>
</comment>
<dbReference type="GO" id="GO:0006282">
    <property type="term" value="P:regulation of DNA repair"/>
    <property type="evidence" value="ECO:0007669"/>
    <property type="project" value="UniProtKB-UniRule"/>
</dbReference>
<accession>A0A0H3F8L3</accession>
<dbReference type="GO" id="GO:0005737">
    <property type="term" value="C:cytoplasm"/>
    <property type="evidence" value="ECO:0007669"/>
    <property type="project" value="UniProtKB-SubCell"/>
</dbReference>
<reference evidence="8 9" key="2">
    <citation type="journal article" date="2012" name="J. Bacteriol.">
        <title>Complete Genome Sequence of Rahnella sp. Strain Y9602, a Gammaproteobacterium Isolate from Metal- and Radionuclide-Contaminated Soil.</title>
        <authorList>
            <person name="Martinez R.J."/>
            <person name="Bruce D."/>
            <person name="Detter C."/>
            <person name="Goodwin L.A."/>
            <person name="Han J."/>
            <person name="Han C.S."/>
            <person name="Held B."/>
            <person name="Land M.L."/>
            <person name="Mikhailova N."/>
            <person name="Nolan M."/>
            <person name="Pennacchio L."/>
            <person name="Pitluck S."/>
            <person name="Tapia R."/>
            <person name="Woyke T."/>
            <person name="Sobecky P.A."/>
        </authorList>
    </citation>
    <scope>NUCLEOTIDE SEQUENCE [LARGE SCALE GENOMIC DNA]</scope>
    <source>
        <strain evidence="8 9">Y9602</strain>
    </source>
</reference>
<dbReference type="Proteomes" id="UP000007257">
    <property type="component" value="Chromosome"/>
</dbReference>
<name>A0A0H3F8L3_RAHSY</name>
<gene>
    <name evidence="5" type="primary">recX</name>
    <name evidence="8" type="ordered locus">Rahaq_0693</name>
</gene>
<comment type="similarity">
    <text evidence="2 5">Belongs to the RecX family.</text>
</comment>
<dbReference type="OrthoDB" id="7066780at2"/>
<organism evidence="8 9">
    <name type="scientific">Rahnella sp. (strain Y9602)</name>
    <dbReference type="NCBI Taxonomy" id="2703885"/>
    <lineage>
        <taxon>Bacteria</taxon>
        <taxon>Pseudomonadati</taxon>
        <taxon>Pseudomonadota</taxon>
        <taxon>Gammaproteobacteria</taxon>
        <taxon>Enterobacterales</taxon>
        <taxon>Yersiniaceae</taxon>
        <taxon>Rahnella</taxon>
    </lineage>
</organism>
<dbReference type="eggNOG" id="COG2137">
    <property type="taxonomic scope" value="Bacteria"/>
</dbReference>
<dbReference type="Gene3D" id="1.10.10.10">
    <property type="entry name" value="Winged helix-like DNA-binding domain superfamily/Winged helix DNA-binding domain"/>
    <property type="match status" value="3"/>
</dbReference>
<keyword evidence="4 5" id="KW-0963">Cytoplasm</keyword>
<dbReference type="HAMAP" id="MF_01114">
    <property type="entry name" value="RecX"/>
    <property type="match status" value="1"/>
</dbReference>
<dbReference type="KEGG" id="rah:Rahaq_0693"/>